<feature type="domain" description="Suppressor of fused-like" evidence="2">
    <location>
        <begin position="213"/>
        <end position="380"/>
    </location>
</feature>
<dbReference type="AlphaFoldDB" id="I8IVY3"/>
<dbReference type="PANTHER" id="PTHR24183">
    <property type="entry name" value="FIBRONECTIN TYPE 3 AND ANKYRIN REPEAT DOMAINS PROTEIN 1"/>
    <property type="match status" value="1"/>
</dbReference>
<feature type="repeat" description="ANK" evidence="1">
    <location>
        <begin position="41"/>
        <end position="70"/>
    </location>
</feature>
<dbReference type="SUPFAM" id="SSF48403">
    <property type="entry name" value="Ankyrin repeat"/>
    <property type="match status" value="1"/>
</dbReference>
<organism evidence="3 4">
    <name type="scientific">Fictibacillus macauensis ZFHKF-1</name>
    <dbReference type="NCBI Taxonomy" id="1196324"/>
    <lineage>
        <taxon>Bacteria</taxon>
        <taxon>Bacillati</taxon>
        <taxon>Bacillota</taxon>
        <taxon>Bacilli</taxon>
        <taxon>Bacillales</taxon>
        <taxon>Fictibacillaceae</taxon>
        <taxon>Fictibacillus</taxon>
    </lineage>
</organism>
<evidence type="ECO:0000313" key="3">
    <source>
        <dbReference type="EMBL" id="EIT83636.1"/>
    </source>
</evidence>
<dbReference type="InterPro" id="IPR002110">
    <property type="entry name" value="Ankyrin_rpt"/>
</dbReference>
<dbReference type="PATRIC" id="fig|1196324.3.peg.3950"/>
<evidence type="ECO:0000259" key="2">
    <source>
        <dbReference type="Pfam" id="PF05076"/>
    </source>
</evidence>
<dbReference type="Pfam" id="PF05076">
    <property type="entry name" value="SUFU"/>
    <property type="match status" value="1"/>
</dbReference>
<dbReference type="PANTHER" id="PTHR24183:SF1">
    <property type="entry name" value="FIBRONECTIN TYPE 3 AND ANKYRIN REPEAT DOMAINS PROTEIN 1"/>
    <property type="match status" value="1"/>
</dbReference>
<gene>
    <name evidence="3" type="ORF">A374_19440</name>
</gene>
<dbReference type="STRING" id="1196324.A374_19440"/>
<name>I8IVY3_9BACL</name>
<dbReference type="OrthoDB" id="9802764at2"/>
<protein>
    <submittedName>
        <fullName evidence="3">Ankyrin repeat family protein</fullName>
    </submittedName>
</protein>
<accession>I8IVY3</accession>
<sequence>MNNRERVVEILDLIDDGEIEQVKDLITSDGSLLEIVTPFGTWLHVSARAGELEMIKFLVELGMDLNINEGIPKSAPIAHAASEGELSIVQYLLEQGAQLDVSDPGRNPLFSAIYGGHLDVVQYLVHNGVDLTVKYTGANMKNMDAYHFALERGQLEIADYLKQKMIEIGAEVEENDPPHEGEDEDVILAQMVKHFGPVKNSIGELIPGSKVAVTIHIIPSCKEHPFTTLFTTGMSDEPMGYSMEEEAFKYAELLLKLPSDWPVEQDAMDDPAHFWPIEWLRMVAHIPHLYDGGLDEGVILPNGEPPQPFAPNTKLSCVMSCRPYESELDSIPTRRGDVNVFTLIPIYEEERMLALEKGHEYLLKRMREHGISDVLDIHRKNVGL</sequence>
<dbReference type="SMART" id="SM00248">
    <property type="entry name" value="ANK"/>
    <property type="match status" value="5"/>
</dbReference>
<dbReference type="PROSITE" id="PS50088">
    <property type="entry name" value="ANK_REPEAT"/>
    <property type="match status" value="3"/>
</dbReference>
<keyword evidence="4" id="KW-1185">Reference proteome</keyword>
<dbReference type="Proteomes" id="UP000004080">
    <property type="component" value="Unassembled WGS sequence"/>
</dbReference>
<dbReference type="InterPro" id="IPR036770">
    <property type="entry name" value="Ankyrin_rpt-contain_sf"/>
</dbReference>
<feature type="repeat" description="ANK" evidence="1">
    <location>
        <begin position="104"/>
        <end position="136"/>
    </location>
</feature>
<evidence type="ECO:0000313" key="4">
    <source>
        <dbReference type="Proteomes" id="UP000004080"/>
    </source>
</evidence>
<comment type="caution">
    <text evidence="3">The sequence shown here is derived from an EMBL/GenBank/DDBJ whole genome shotgun (WGS) entry which is preliminary data.</text>
</comment>
<feature type="repeat" description="ANK" evidence="1">
    <location>
        <begin position="72"/>
        <end position="104"/>
    </location>
</feature>
<evidence type="ECO:0000256" key="1">
    <source>
        <dbReference type="PROSITE-ProRule" id="PRU00023"/>
    </source>
</evidence>
<reference evidence="3 4" key="1">
    <citation type="journal article" date="2012" name="J. Bacteriol.">
        <title>Genome of Bacillus macauensis ZFHKF-1, a Long-Chain-Forming Bacterium.</title>
        <authorList>
            <person name="Cai L."/>
            <person name="Zhang T."/>
        </authorList>
    </citation>
    <scope>NUCLEOTIDE SEQUENCE [LARGE SCALE GENOMIC DNA]</scope>
    <source>
        <strain evidence="3 4">ZFHKF-1</strain>
    </source>
</reference>
<dbReference type="PROSITE" id="PS50297">
    <property type="entry name" value="ANK_REP_REGION"/>
    <property type="match status" value="3"/>
</dbReference>
<proteinExistence type="predicted"/>
<keyword evidence="1" id="KW-0040">ANK repeat</keyword>
<dbReference type="Gene3D" id="1.25.40.20">
    <property type="entry name" value="Ankyrin repeat-containing domain"/>
    <property type="match status" value="1"/>
</dbReference>
<dbReference type="InterPro" id="IPR020941">
    <property type="entry name" value="SUFU-like_domain"/>
</dbReference>
<dbReference type="RefSeq" id="WP_007203952.1">
    <property type="nucleotide sequence ID" value="NZ_AKKV01000055.1"/>
</dbReference>
<dbReference type="Pfam" id="PF12796">
    <property type="entry name" value="Ank_2"/>
    <property type="match status" value="1"/>
</dbReference>
<dbReference type="EMBL" id="AKKV01000055">
    <property type="protein sequence ID" value="EIT83636.1"/>
    <property type="molecule type" value="Genomic_DNA"/>
</dbReference>
<dbReference type="eggNOG" id="COG0666">
    <property type="taxonomic scope" value="Bacteria"/>
</dbReference>